<sequence length="379" mass="43763">MPQLVSNANMNNTYQICTRCIMDTSDPEISFDEAGVCSHCKTFDSVIKPAWNKDEKVLSQIMAKIKLDGEGKAYDSILGLSGGVDSSYVAMLAKQYGLRPLVVHVDAGWNSEVAVRNIENIVKKLGFDLFTEVINWEEIKDLQLSYFKSGVANLDVPQDHAFFAALYGFAMKHDIQYVLSGSNFATESVLPTAWGYDAMDSKQLKAIHKIFGKKKLATYPTISFFKMYIYFPYIKRFKIIKPLNYIDYDKNKAIQEMTEKLGWQYYGGKHYESRFTRFFQGHLLPTRFGFDKKRAHLSSLVLAGQLSRQEALEKMNEPNLPAELVTEDSEFLCKKLSISQEEFKHYLTMPLKTFRDYPSNYELRQLMYKLRSWLRKIIK</sequence>
<dbReference type="PATRIC" id="fig|1069642.3.peg.1659"/>
<accession>K7YUQ6</accession>
<dbReference type="Proteomes" id="UP000010074">
    <property type="component" value="Chromosome"/>
</dbReference>
<proteinExistence type="predicted"/>
<dbReference type="InterPro" id="IPR022310">
    <property type="entry name" value="NAD/GMP_synthase"/>
</dbReference>
<dbReference type="Gene3D" id="3.40.50.620">
    <property type="entry name" value="HUPs"/>
    <property type="match status" value="1"/>
</dbReference>
<dbReference type="HOGENOM" id="CLU_056004_0_0_7"/>
<evidence type="ECO:0000313" key="3">
    <source>
        <dbReference type="Proteomes" id="UP000010074"/>
    </source>
</evidence>
<feature type="domain" description="NAD/GMP synthase" evidence="1">
    <location>
        <begin position="73"/>
        <end position="213"/>
    </location>
</feature>
<dbReference type="InterPro" id="IPR014729">
    <property type="entry name" value="Rossmann-like_a/b/a_fold"/>
</dbReference>
<dbReference type="SUPFAM" id="SSF52402">
    <property type="entry name" value="Adenine nucleotide alpha hydrolases-like"/>
    <property type="match status" value="1"/>
</dbReference>
<protein>
    <submittedName>
        <fullName evidence="2">LPS biosynthesis protein WbpG</fullName>
    </submittedName>
</protein>
<dbReference type="STRING" id="1069642.Bdt_1678"/>
<dbReference type="CDD" id="cd01996">
    <property type="entry name" value="AANH_WbpG-like"/>
    <property type="match status" value="1"/>
</dbReference>
<evidence type="ECO:0000313" key="2">
    <source>
        <dbReference type="EMBL" id="AFY01373.1"/>
    </source>
</evidence>
<dbReference type="NCBIfam" id="TIGR03573">
    <property type="entry name" value="WbuX"/>
    <property type="match status" value="1"/>
</dbReference>
<dbReference type="InterPro" id="IPR020022">
    <property type="entry name" value="N-acetyl_sugar_amidoTrfase"/>
</dbReference>
<reference evidence="2 3" key="1">
    <citation type="journal article" date="2012" name="BMC Genomics">
        <title>Genome analysis of a simultaneously predatory and prey-independent, novel Bdellovibrio bacteriovorus from the River Tiber, supports in silico predictions of both ancient and recent lateral gene transfer from diverse bacteria.</title>
        <authorList>
            <person name="Hobley L."/>
            <person name="Lerner T.R."/>
            <person name="Williams L.E."/>
            <person name="Lambert C."/>
            <person name="Till R."/>
            <person name="Milner D.S."/>
            <person name="Basford S.M."/>
            <person name="Capeness M.J."/>
            <person name="Fenton A.K."/>
            <person name="Atterbury R.J."/>
            <person name="Harris M.A."/>
            <person name="Sockett R.E."/>
        </authorList>
    </citation>
    <scope>NUCLEOTIDE SEQUENCE [LARGE SCALE GENOMIC DNA]</scope>
    <source>
        <strain evidence="2 3">Tiberius</strain>
    </source>
</reference>
<gene>
    <name evidence="2" type="primary">wbpG</name>
    <name evidence="2" type="ORF">Bdt_1678</name>
</gene>
<dbReference type="GO" id="GO:0006163">
    <property type="term" value="P:purine nucleotide metabolic process"/>
    <property type="evidence" value="ECO:0007669"/>
    <property type="project" value="UniProtKB-ARBA"/>
</dbReference>
<dbReference type="KEGG" id="bbat:Bdt_1678"/>
<dbReference type="AlphaFoldDB" id="K7YUQ6"/>
<name>K7YUQ6_BDEBC</name>
<dbReference type="Pfam" id="PF02540">
    <property type="entry name" value="NAD_synthase"/>
    <property type="match status" value="1"/>
</dbReference>
<organism evidence="2 3">
    <name type="scientific">Bdellovibrio bacteriovorus str. Tiberius</name>
    <dbReference type="NCBI Taxonomy" id="1069642"/>
    <lineage>
        <taxon>Bacteria</taxon>
        <taxon>Pseudomonadati</taxon>
        <taxon>Bdellovibrionota</taxon>
        <taxon>Bdellovibrionia</taxon>
        <taxon>Bdellovibrionales</taxon>
        <taxon>Pseudobdellovibrionaceae</taxon>
        <taxon>Bdellovibrio</taxon>
    </lineage>
</organism>
<evidence type="ECO:0000259" key="1">
    <source>
        <dbReference type="Pfam" id="PF02540"/>
    </source>
</evidence>
<dbReference type="EMBL" id="CP002930">
    <property type="protein sequence ID" value="AFY01373.1"/>
    <property type="molecule type" value="Genomic_DNA"/>
</dbReference>